<keyword evidence="1" id="KW-0812">Transmembrane</keyword>
<dbReference type="Proteomes" id="UP001470809">
    <property type="component" value="Chromosome"/>
</dbReference>
<protein>
    <submittedName>
        <fullName evidence="2">Uncharacterized protein</fullName>
    </submittedName>
</protein>
<gene>
    <name evidence="2" type="ORF">AABB31_03755</name>
</gene>
<keyword evidence="1" id="KW-0472">Membrane</keyword>
<reference evidence="3" key="2">
    <citation type="submission" date="2024-08" db="EMBL/GenBank/DDBJ databases">
        <title>Phylogenomic analyses of a clade within the roseobacter group suggest taxonomic reassignments of species of the genera Aestuariivita, Citreicella, Loktanella, Nautella, Pelagibaca, Ruegeria, Thalassobius, Thiobacimonas and Tropicibacter, and the proposal o.</title>
        <authorList>
            <person name="Jeon C.O."/>
        </authorList>
    </citation>
    <scope>NUCLEOTIDE SEQUENCE [LARGE SCALE GENOMIC DNA]</scope>
    <source>
        <strain evidence="3">SS1-5</strain>
    </source>
</reference>
<evidence type="ECO:0000313" key="2">
    <source>
        <dbReference type="EMBL" id="WZU68067.1"/>
    </source>
</evidence>
<accession>A0AAN0NKY9</accession>
<name>A0AAN0NKY9_9RHOB</name>
<evidence type="ECO:0000313" key="3">
    <source>
        <dbReference type="Proteomes" id="UP001470809"/>
    </source>
</evidence>
<keyword evidence="1" id="KW-1133">Transmembrane helix</keyword>
<evidence type="ECO:0000256" key="1">
    <source>
        <dbReference type="SAM" id="Phobius"/>
    </source>
</evidence>
<organism evidence="2 3">
    <name type="scientific">Yoonia rhodophyticola</name>
    <dbReference type="NCBI Taxonomy" id="3137370"/>
    <lineage>
        <taxon>Bacteria</taxon>
        <taxon>Pseudomonadati</taxon>
        <taxon>Pseudomonadota</taxon>
        <taxon>Alphaproteobacteria</taxon>
        <taxon>Rhodobacterales</taxon>
        <taxon>Paracoccaceae</taxon>
        <taxon>Yoonia</taxon>
    </lineage>
</organism>
<sequence>MVENQLQSLNSVWSSLDGRRRLMVVIATLAMFAAVLFLARGAGDKDMSLLFGGWKQVQQGM</sequence>
<dbReference type="AlphaFoldDB" id="A0AAN0NKY9"/>
<feature type="transmembrane region" description="Helical" evidence="1">
    <location>
        <begin position="20"/>
        <end position="39"/>
    </location>
</feature>
<dbReference type="EMBL" id="CP151767">
    <property type="protein sequence ID" value="WZU68067.1"/>
    <property type="molecule type" value="Genomic_DNA"/>
</dbReference>
<proteinExistence type="predicted"/>
<keyword evidence="3" id="KW-1185">Reference proteome</keyword>
<reference evidence="2 3" key="1">
    <citation type="submission" date="2024-04" db="EMBL/GenBank/DDBJ databases">
        <title>Phylogenomic analyses of a clade within the roseobacter group suggest taxonomic reassignments of species of the genera Aestuariivita, Citreicella, Loktanella, Nautella, Pelagibaca, Ruegeria, Thalassobius, Thiobacimonas and Tropicibacter, and the proposal o.</title>
        <authorList>
            <person name="Jeon C.O."/>
        </authorList>
    </citation>
    <scope>NUCLEOTIDE SEQUENCE [LARGE SCALE GENOMIC DNA]</scope>
    <source>
        <strain evidence="2 3">SS1-5</strain>
    </source>
</reference>